<comment type="caution">
    <text evidence="1">The sequence shown here is derived from an EMBL/GenBank/DDBJ whole genome shotgun (WGS) entry which is preliminary data.</text>
</comment>
<evidence type="ECO:0008006" key="3">
    <source>
        <dbReference type="Google" id="ProtNLM"/>
    </source>
</evidence>
<proteinExistence type="predicted"/>
<dbReference type="Proteomes" id="UP000324800">
    <property type="component" value="Unassembled WGS sequence"/>
</dbReference>
<accession>A0A5J4TMR0</accession>
<dbReference type="SUPFAM" id="SSF51126">
    <property type="entry name" value="Pectin lyase-like"/>
    <property type="match status" value="1"/>
</dbReference>
<name>A0A5J4TMR0_9EUKA</name>
<feature type="non-terminal residue" evidence="1">
    <location>
        <position position="458"/>
    </location>
</feature>
<dbReference type="AlphaFoldDB" id="A0A5J4TMR0"/>
<gene>
    <name evidence="1" type="ORF">EZS28_045400</name>
</gene>
<dbReference type="EMBL" id="SNRW01028947">
    <property type="protein sequence ID" value="KAA6359073.1"/>
    <property type="molecule type" value="Genomic_DNA"/>
</dbReference>
<sequence length="458" mass="49813">MDSSSINYKAEITQTISARTYGPLANESTTVRNLLIETEGQFDVKGKILFNYINFVVQATSLSNGQHTIQGLLSTSQISLQNCQYHMASSEISIGKSLVCMLKGGTQTITNLTVSDITSVENIIKAEFDESGTLDISNCKFNNITQASSTIIGGTTKVILSHSSNQLIISNSQFKLCKALYTQGGAIFVELKSVSAQVTLTQTKFEQCESQSGGGVYSIFSTGGQIQINNLCEFTQCKATSGNGGGIYAQFNFASACIFKINSGTISECEAISSASATPPTGYGGGIMLVGTGEYVASSKTLDLKGMNISGNTAEYEGQSLYVIMSKLKEWCRYGSLGEFVKGNYSDTTSAETDLQGIPIDFNSFESLTQLYISDNQKLLEDYWRHATEDTDLYVKSDGDDDQFCTSINPCKRLDAAYVMNNINIPYIYQVNIMDSSSINYKAEITQTFSERIYGPLD</sequence>
<evidence type="ECO:0000313" key="1">
    <source>
        <dbReference type="EMBL" id="KAA6359073.1"/>
    </source>
</evidence>
<organism evidence="1 2">
    <name type="scientific">Streblomastix strix</name>
    <dbReference type="NCBI Taxonomy" id="222440"/>
    <lineage>
        <taxon>Eukaryota</taxon>
        <taxon>Metamonada</taxon>
        <taxon>Preaxostyla</taxon>
        <taxon>Oxymonadida</taxon>
        <taxon>Streblomastigidae</taxon>
        <taxon>Streblomastix</taxon>
    </lineage>
</organism>
<dbReference type="InterPro" id="IPR011050">
    <property type="entry name" value="Pectin_lyase_fold/virulence"/>
</dbReference>
<evidence type="ECO:0000313" key="2">
    <source>
        <dbReference type="Proteomes" id="UP000324800"/>
    </source>
</evidence>
<protein>
    <recommendedName>
        <fullName evidence="3">Right handed beta helix domain-containing protein</fullName>
    </recommendedName>
</protein>
<reference evidence="1 2" key="1">
    <citation type="submission" date="2019-03" db="EMBL/GenBank/DDBJ databases">
        <title>Single cell metagenomics reveals metabolic interactions within the superorganism composed of flagellate Streblomastix strix and complex community of Bacteroidetes bacteria on its surface.</title>
        <authorList>
            <person name="Treitli S.C."/>
            <person name="Kolisko M."/>
            <person name="Husnik F."/>
            <person name="Keeling P."/>
            <person name="Hampl V."/>
        </authorList>
    </citation>
    <scope>NUCLEOTIDE SEQUENCE [LARGE SCALE GENOMIC DNA]</scope>
    <source>
        <strain evidence="1">ST1C</strain>
    </source>
</reference>